<dbReference type="Gene3D" id="3.30.300.20">
    <property type="match status" value="1"/>
</dbReference>
<dbReference type="EMBL" id="KT893456">
    <property type="protein sequence ID" value="ALJ78475.1"/>
    <property type="molecule type" value="Genomic_DNA"/>
</dbReference>
<feature type="domain" description="Small ribosomal subunit protein uS3 C-terminal" evidence="4">
    <location>
        <begin position="159"/>
        <end position="246"/>
    </location>
</feature>
<dbReference type="AlphaFoldDB" id="A0A0N7ILG9"/>
<dbReference type="InterPro" id="IPR009019">
    <property type="entry name" value="KH_sf_prok-type"/>
</dbReference>
<dbReference type="GO" id="GO:0003723">
    <property type="term" value="F:RNA binding"/>
    <property type="evidence" value="ECO:0007669"/>
    <property type="project" value="InterPro"/>
</dbReference>
<evidence type="ECO:0000259" key="4">
    <source>
        <dbReference type="Pfam" id="PF00189"/>
    </source>
</evidence>
<comment type="similarity">
    <text evidence="1">Belongs to the universal ribosomal protein uS3 family.</text>
</comment>
<protein>
    <submittedName>
        <fullName evidence="5">Ribosomal protein S3</fullName>
    </submittedName>
</protein>
<accession>A0A0N7ILG9</accession>
<evidence type="ECO:0000256" key="3">
    <source>
        <dbReference type="ARBA" id="ARBA00023274"/>
    </source>
</evidence>
<dbReference type="SUPFAM" id="SSF54814">
    <property type="entry name" value="Prokaryotic type KH domain (KH-domain type II)"/>
    <property type="match status" value="1"/>
</dbReference>
<dbReference type="EMBL" id="KT893455">
    <property type="protein sequence ID" value="ALJ78428.1"/>
    <property type="molecule type" value="Genomic_DNA"/>
</dbReference>
<dbReference type="GO" id="GO:0006412">
    <property type="term" value="P:translation"/>
    <property type="evidence" value="ECO:0007669"/>
    <property type="project" value="InterPro"/>
</dbReference>
<organism evidence="5">
    <name type="scientific">Peronospora tabacina</name>
    <dbReference type="NCBI Taxonomy" id="230439"/>
    <lineage>
        <taxon>Eukaryota</taxon>
        <taxon>Sar</taxon>
        <taxon>Stramenopiles</taxon>
        <taxon>Oomycota</taxon>
        <taxon>Peronosporomycetes</taxon>
        <taxon>Peronosporales</taxon>
        <taxon>Peronosporaceae</taxon>
        <taxon>Peronospora</taxon>
    </lineage>
</organism>
<dbReference type="PANTHER" id="PTHR11760">
    <property type="entry name" value="30S/40S RIBOSOMAL PROTEIN S3"/>
    <property type="match status" value="1"/>
</dbReference>
<evidence type="ECO:0000256" key="2">
    <source>
        <dbReference type="ARBA" id="ARBA00022980"/>
    </source>
</evidence>
<dbReference type="InterPro" id="IPR001351">
    <property type="entry name" value="Ribosomal_uS3_C"/>
</dbReference>
<dbReference type="PANTHER" id="PTHR11760:SF19">
    <property type="entry name" value="SMALL RIBOSOMAL SUBUNIT PROTEIN US3C"/>
    <property type="match status" value="1"/>
</dbReference>
<reference evidence="5" key="1">
    <citation type="journal article" date="2015" name="Mol. Plant Microbe Interact.">
        <title>Genome Sequence and Architecture of the Tobacco Downy Mildew Pathogen Peronospora tabacina.</title>
        <authorList>
            <person name="Derevnina L."/>
            <person name="Reyes-Chin Wo S."/>
            <person name="Martin F."/>
            <person name="Wood K."/>
            <person name="Froenicke L."/>
            <person name="Spring O."/>
            <person name="Michelmore R.W."/>
        </authorList>
    </citation>
    <scope>NUCLEOTIDE SEQUENCE</scope>
    <source>
        <strain evidence="5">968-J2</strain>
        <strain evidence="6">968-S-26</strain>
    </source>
</reference>
<evidence type="ECO:0000256" key="1">
    <source>
        <dbReference type="ARBA" id="ARBA00010761"/>
    </source>
</evidence>
<geneLocation type="mitochondrion" evidence="5"/>
<keyword evidence="2 5" id="KW-0689">Ribosomal protein</keyword>
<dbReference type="InterPro" id="IPR036419">
    <property type="entry name" value="Ribosomal_S3_C_sf"/>
</dbReference>
<dbReference type="GO" id="GO:0003735">
    <property type="term" value="F:structural constituent of ribosome"/>
    <property type="evidence" value="ECO:0007669"/>
    <property type="project" value="InterPro"/>
</dbReference>
<evidence type="ECO:0000313" key="6">
    <source>
        <dbReference type="EMBL" id="ALJ78475.1"/>
    </source>
</evidence>
<gene>
    <name evidence="5" type="primary">rps3</name>
</gene>
<keyword evidence="5" id="KW-0496">Mitochondrion</keyword>
<dbReference type="GO" id="GO:0022627">
    <property type="term" value="C:cytosolic small ribosomal subunit"/>
    <property type="evidence" value="ECO:0007669"/>
    <property type="project" value="TreeGrafter"/>
</dbReference>
<dbReference type="InterPro" id="IPR057258">
    <property type="entry name" value="Ribosomal_uS3"/>
</dbReference>
<proteinExistence type="inferred from homology"/>
<keyword evidence="3" id="KW-0687">Ribonucleoprotein</keyword>
<sequence length="268" mass="32898">MGQKIIPISLRLKKKKNWNSKWIVDKNEYPNLLHFDLEIKKYFQNIFNYKNLKLINTNIIKTSNNINIYIYIQKNAKKYYKLSYNKILNHLNLYYPNNNIKLFIKNIQFFELINLKKNLKKIFKKIKRNTRITKNVKKMIYNFSYAFYTKNITIITFYIKQTLKKKKKHKKHIYNIDNMFKQFFRMFSNFIGYRLQFKGRLNKAKRKKKMIFQKGKIPLNTLEYDIKYHFNEFKTPSGICSIKLWVFFKPLNITLNSKFLKKKKIKKV</sequence>
<evidence type="ECO:0000313" key="5">
    <source>
        <dbReference type="EMBL" id="ALJ78428.1"/>
    </source>
</evidence>
<dbReference type="GeneID" id="26130703"/>
<dbReference type="Gene3D" id="3.30.1140.32">
    <property type="entry name" value="Ribosomal protein S3, C-terminal domain"/>
    <property type="match status" value="1"/>
</dbReference>
<dbReference type="InterPro" id="IPR015946">
    <property type="entry name" value="KH_dom-like_a/b"/>
</dbReference>
<name>A0A0N7ILG9_9STRA</name>
<dbReference type="Pfam" id="PF00189">
    <property type="entry name" value="Ribosomal_S3_C"/>
    <property type="match status" value="1"/>
</dbReference>
<dbReference type="RefSeq" id="YP_009178806.1">
    <property type="nucleotide sequence ID" value="NC_028331.1"/>
</dbReference>
<dbReference type="SUPFAM" id="SSF54821">
    <property type="entry name" value="Ribosomal protein S3 C-terminal domain"/>
    <property type="match status" value="1"/>
</dbReference>